<organism evidence="1 2">
    <name type="scientific">Dyella nitratireducens</name>
    <dbReference type="NCBI Taxonomy" id="1849580"/>
    <lineage>
        <taxon>Bacteria</taxon>
        <taxon>Pseudomonadati</taxon>
        <taxon>Pseudomonadota</taxon>
        <taxon>Gammaproteobacteria</taxon>
        <taxon>Lysobacterales</taxon>
        <taxon>Rhodanobacteraceae</taxon>
        <taxon>Dyella</taxon>
    </lineage>
</organism>
<evidence type="ECO:0000313" key="1">
    <source>
        <dbReference type="EMBL" id="GGA37341.1"/>
    </source>
</evidence>
<name>A0ABQ1G4J6_9GAMM</name>
<evidence type="ECO:0000313" key="2">
    <source>
        <dbReference type="Proteomes" id="UP000620046"/>
    </source>
</evidence>
<comment type="caution">
    <text evidence="1">The sequence shown here is derived from an EMBL/GenBank/DDBJ whole genome shotgun (WGS) entry which is preliminary data.</text>
</comment>
<dbReference type="EMBL" id="BMJA01000002">
    <property type="protein sequence ID" value="GGA37341.1"/>
    <property type="molecule type" value="Genomic_DNA"/>
</dbReference>
<dbReference type="Proteomes" id="UP000620046">
    <property type="component" value="Unassembled WGS sequence"/>
</dbReference>
<sequence>MDLEPFFNESTQWDVKARTDDFTAATHFQVMNRLIQIGKFGMSIELVDGGAEFTQLADDLPAMRNGNMP</sequence>
<accession>A0ABQ1G4J6</accession>
<keyword evidence="2" id="KW-1185">Reference proteome</keyword>
<gene>
    <name evidence="1" type="ORF">GCM10010981_28100</name>
</gene>
<proteinExistence type="predicted"/>
<reference evidence="2" key="1">
    <citation type="journal article" date="2019" name="Int. J. Syst. Evol. Microbiol.">
        <title>The Global Catalogue of Microorganisms (GCM) 10K type strain sequencing project: providing services to taxonomists for standard genome sequencing and annotation.</title>
        <authorList>
            <consortium name="The Broad Institute Genomics Platform"/>
            <consortium name="The Broad Institute Genome Sequencing Center for Infectious Disease"/>
            <person name="Wu L."/>
            <person name="Ma J."/>
        </authorList>
    </citation>
    <scope>NUCLEOTIDE SEQUENCE [LARGE SCALE GENOMIC DNA]</scope>
    <source>
        <strain evidence="2">CGMCC 1.15439</strain>
    </source>
</reference>
<dbReference type="RefSeq" id="WP_188794918.1">
    <property type="nucleotide sequence ID" value="NZ_BMJA01000002.1"/>
</dbReference>
<protein>
    <submittedName>
        <fullName evidence="1">Uncharacterized protein</fullName>
    </submittedName>
</protein>